<name>A0ABN8I2U3_9NEOP</name>
<dbReference type="Proteomes" id="UP000837857">
    <property type="component" value="Chromosome 17"/>
</dbReference>
<evidence type="ECO:0000313" key="2">
    <source>
        <dbReference type="Proteomes" id="UP000837857"/>
    </source>
</evidence>
<reference evidence="1" key="1">
    <citation type="submission" date="2022-03" db="EMBL/GenBank/DDBJ databases">
        <authorList>
            <person name="Martin H S."/>
        </authorList>
    </citation>
    <scope>NUCLEOTIDE SEQUENCE</scope>
</reference>
<accession>A0ABN8I2U3</accession>
<dbReference type="EMBL" id="OW152829">
    <property type="protein sequence ID" value="CAH2047460.1"/>
    <property type="molecule type" value="Genomic_DNA"/>
</dbReference>
<feature type="non-terminal residue" evidence="1">
    <location>
        <position position="1"/>
    </location>
</feature>
<sequence length="96" mass="10669">MLVSRKANRHQNTMERTCIRLAISAPAVAAAGCYKTVKLDCTGANSRACRHTNRRGARRRKFTRYSAAKPSAVLMHVLDASLYPTNRCGCKRCLLT</sequence>
<evidence type="ECO:0008006" key="3">
    <source>
        <dbReference type="Google" id="ProtNLM"/>
    </source>
</evidence>
<organism evidence="1 2">
    <name type="scientific">Iphiclides podalirius</name>
    <name type="common">scarce swallowtail</name>
    <dbReference type="NCBI Taxonomy" id="110791"/>
    <lineage>
        <taxon>Eukaryota</taxon>
        <taxon>Metazoa</taxon>
        <taxon>Ecdysozoa</taxon>
        <taxon>Arthropoda</taxon>
        <taxon>Hexapoda</taxon>
        <taxon>Insecta</taxon>
        <taxon>Pterygota</taxon>
        <taxon>Neoptera</taxon>
        <taxon>Endopterygota</taxon>
        <taxon>Lepidoptera</taxon>
        <taxon>Glossata</taxon>
        <taxon>Ditrysia</taxon>
        <taxon>Papilionoidea</taxon>
        <taxon>Papilionidae</taxon>
        <taxon>Papilioninae</taxon>
        <taxon>Iphiclides</taxon>
    </lineage>
</organism>
<gene>
    <name evidence="1" type="ORF">IPOD504_LOCUS5788</name>
</gene>
<evidence type="ECO:0000313" key="1">
    <source>
        <dbReference type="EMBL" id="CAH2047460.1"/>
    </source>
</evidence>
<dbReference type="PROSITE" id="PS51257">
    <property type="entry name" value="PROKAR_LIPOPROTEIN"/>
    <property type="match status" value="1"/>
</dbReference>
<keyword evidence="2" id="KW-1185">Reference proteome</keyword>
<protein>
    <recommendedName>
        <fullName evidence="3">Secreted protein</fullName>
    </recommendedName>
</protein>
<proteinExistence type="predicted"/>